<keyword evidence="4" id="KW-1185">Reference proteome</keyword>
<reference evidence="2" key="1">
    <citation type="journal article" date="2021" name="Sci. Rep.">
        <title>Diploid genomic architecture of Nitzschia inconspicua, an elite biomass production diatom.</title>
        <authorList>
            <person name="Oliver A."/>
            <person name="Podell S."/>
            <person name="Pinowska A."/>
            <person name="Traller J.C."/>
            <person name="Smith S.R."/>
            <person name="McClure R."/>
            <person name="Beliaev A."/>
            <person name="Bohutskyi P."/>
            <person name="Hill E.A."/>
            <person name="Rabines A."/>
            <person name="Zheng H."/>
            <person name="Allen L.Z."/>
            <person name="Kuo A."/>
            <person name="Grigoriev I.V."/>
            <person name="Allen A.E."/>
            <person name="Hazlebeck D."/>
            <person name="Allen E.E."/>
        </authorList>
    </citation>
    <scope>NUCLEOTIDE SEQUENCE</scope>
    <source>
        <strain evidence="2">Hildebrandi</strain>
    </source>
</reference>
<protein>
    <submittedName>
        <fullName evidence="2">Uncharacterized protein</fullName>
    </submittedName>
</protein>
<dbReference type="AlphaFoldDB" id="A0A9K3PM46"/>
<gene>
    <name evidence="2" type="ORF">IV203_012636</name>
    <name evidence="1" type="ORF">IV203_012756</name>
    <name evidence="3" type="ORF">IV203_012794</name>
</gene>
<organism evidence="2 4">
    <name type="scientific">Nitzschia inconspicua</name>
    <dbReference type="NCBI Taxonomy" id="303405"/>
    <lineage>
        <taxon>Eukaryota</taxon>
        <taxon>Sar</taxon>
        <taxon>Stramenopiles</taxon>
        <taxon>Ochrophyta</taxon>
        <taxon>Bacillariophyta</taxon>
        <taxon>Bacillariophyceae</taxon>
        <taxon>Bacillariophycidae</taxon>
        <taxon>Bacillariales</taxon>
        <taxon>Bacillariaceae</taxon>
        <taxon>Nitzschia</taxon>
    </lineage>
</organism>
<proteinExistence type="predicted"/>
<dbReference type="EMBL" id="JAGRRH010000001">
    <property type="protein sequence ID" value="KAG7373699.1"/>
    <property type="molecule type" value="Genomic_DNA"/>
</dbReference>
<sequence>MIIKPFTTTISQCRHRCRRRPCHGPLNAKPYTKQRPFNNFVKNIFLAHHTCQKRSDAPHTIRSKWNDVLTTTSDDVNDTVTQTCQKTLWITGMSMGFEPSGKRKQNDVVDCGDGYSVQYATALQSAQEHARHLLQQFLLTPDVYQMSDTARRSVETYTNWLEEQGVIVLAVHRLSFHDMIYRTYPEYANGTIAYYLRSDIPKILRDPVHQEKLSSVPSLCPSTNDVAFYTDSDILFVNRLPEKEFESMKRHVTRQYFLMYGQDWLLHRPKPSNTGVMLMHLEGFEHAWEKSYQTMGTISVRSTLELDHAKQNTAIDGSRGKSVVPTTRSTLVESLLRLPKKVAC</sequence>
<evidence type="ECO:0000313" key="1">
    <source>
        <dbReference type="EMBL" id="KAG7338836.1"/>
    </source>
</evidence>
<dbReference type="EMBL" id="JAGRRH010000019">
    <property type="protein sequence ID" value="KAG7350039.1"/>
    <property type="molecule type" value="Genomic_DNA"/>
</dbReference>
<dbReference type="Proteomes" id="UP000693970">
    <property type="component" value="Unassembled WGS sequence"/>
</dbReference>
<evidence type="ECO:0000313" key="2">
    <source>
        <dbReference type="EMBL" id="KAG7350039.1"/>
    </source>
</evidence>
<evidence type="ECO:0000313" key="3">
    <source>
        <dbReference type="EMBL" id="KAG7373699.1"/>
    </source>
</evidence>
<reference evidence="2" key="2">
    <citation type="submission" date="2021-04" db="EMBL/GenBank/DDBJ databases">
        <authorList>
            <person name="Podell S."/>
        </authorList>
    </citation>
    <scope>NUCLEOTIDE SEQUENCE</scope>
    <source>
        <strain evidence="2">Hildebrandi</strain>
    </source>
</reference>
<name>A0A9K3PM46_9STRA</name>
<comment type="caution">
    <text evidence="2">The sequence shown here is derived from an EMBL/GenBank/DDBJ whole genome shotgun (WGS) entry which is preliminary data.</text>
</comment>
<dbReference type="EMBL" id="JAGRRH010000047">
    <property type="protein sequence ID" value="KAG7338836.1"/>
    <property type="molecule type" value="Genomic_DNA"/>
</dbReference>
<accession>A0A9K3PM46</accession>
<evidence type="ECO:0000313" key="4">
    <source>
        <dbReference type="Proteomes" id="UP000693970"/>
    </source>
</evidence>